<dbReference type="PANTHER" id="PTHR43201">
    <property type="entry name" value="ACYL-COA SYNTHETASE"/>
    <property type="match status" value="1"/>
</dbReference>
<dbReference type="OrthoDB" id="5240965at2"/>
<accession>A0A2U2RP43</accession>
<dbReference type="GO" id="GO:0031956">
    <property type="term" value="F:medium-chain fatty acid-CoA ligase activity"/>
    <property type="evidence" value="ECO:0007669"/>
    <property type="project" value="TreeGrafter"/>
</dbReference>
<dbReference type="Gene3D" id="3.40.50.12780">
    <property type="entry name" value="N-terminal domain of ligase-like"/>
    <property type="match status" value="1"/>
</dbReference>
<dbReference type="AlphaFoldDB" id="A0A2U2RP43"/>
<feature type="domain" description="AMP-dependent synthetase/ligase" evidence="4">
    <location>
        <begin position="38"/>
        <end position="241"/>
    </location>
</feature>
<name>A0A2U2RP43_9MICO</name>
<dbReference type="EMBL" id="QFKX01000001">
    <property type="protein sequence ID" value="PWH07565.1"/>
    <property type="molecule type" value="Genomic_DNA"/>
</dbReference>
<evidence type="ECO:0000259" key="5">
    <source>
        <dbReference type="Pfam" id="PF13193"/>
    </source>
</evidence>
<dbReference type="InterPro" id="IPR000873">
    <property type="entry name" value="AMP-dep_synth/lig_dom"/>
</dbReference>
<protein>
    <submittedName>
        <fullName evidence="6">O-succinylbenzoate--CoA ligase</fullName>
    </submittedName>
</protein>
<comment type="similarity">
    <text evidence="1">Belongs to the ATP-dependent AMP-binding enzyme family.</text>
</comment>
<dbReference type="GO" id="GO:0006631">
    <property type="term" value="P:fatty acid metabolic process"/>
    <property type="evidence" value="ECO:0007669"/>
    <property type="project" value="TreeGrafter"/>
</dbReference>
<dbReference type="Gene3D" id="3.30.300.30">
    <property type="match status" value="1"/>
</dbReference>
<gene>
    <name evidence="6" type="ORF">DEO23_02745</name>
</gene>
<dbReference type="SUPFAM" id="SSF56801">
    <property type="entry name" value="Acetyl-CoA synthetase-like"/>
    <property type="match status" value="1"/>
</dbReference>
<keyword evidence="7" id="KW-1185">Reference proteome</keyword>
<dbReference type="InterPro" id="IPR025110">
    <property type="entry name" value="AMP-bd_C"/>
</dbReference>
<organism evidence="6 7">
    <name type="scientific">Brachybacterium endophyticum</name>
    <dbReference type="NCBI Taxonomy" id="2182385"/>
    <lineage>
        <taxon>Bacteria</taxon>
        <taxon>Bacillati</taxon>
        <taxon>Actinomycetota</taxon>
        <taxon>Actinomycetes</taxon>
        <taxon>Micrococcales</taxon>
        <taxon>Dermabacteraceae</taxon>
        <taxon>Brachybacterium</taxon>
    </lineage>
</organism>
<dbReference type="PANTHER" id="PTHR43201:SF5">
    <property type="entry name" value="MEDIUM-CHAIN ACYL-COA LIGASE ACSF2, MITOCHONDRIAL"/>
    <property type="match status" value="1"/>
</dbReference>
<evidence type="ECO:0000313" key="7">
    <source>
        <dbReference type="Proteomes" id="UP000245590"/>
    </source>
</evidence>
<sequence>MTRIVPLRAPQEQVLERLRAVRADGDVPLIGDERWSDEQWGSVRDLAASAPLPEGTAWAALTSGSSGAPRIVVRTAESWSRSFPAVTALLEAGPEDEVLLPAPASSSLTLFSLAHAEDGGPRPVLGRTGGGGSEDDGTGRSRAGHSPTAVHGTPQGLRALLASDDPLTVRTALVGGSDLDPALRTAAEAHGIRVIAYYGAAELSFVAVDDGTGLRPFPGVDLEIRDGELWVRSPYAALGYLGRPAPLRTDGAWCTVGDLAEIESGVLRLRGRADGAILTASATVVPEEVEAALRSVPGIADAVVFGVPAAAVGHLVAALVEVESEATHDPDLRRSAEAALTPASRPRLWFTGQVPRTPAGKLARAEALRLVLDGEVTRRAG</sequence>
<comment type="caution">
    <text evidence="6">The sequence shown here is derived from an EMBL/GenBank/DDBJ whole genome shotgun (WGS) entry which is preliminary data.</text>
</comment>
<dbReference type="Pfam" id="PF00501">
    <property type="entry name" value="AMP-binding"/>
    <property type="match status" value="1"/>
</dbReference>
<evidence type="ECO:0000256" key="2">
    <source>
        <dbReference type="ARBA" id="ARBA00022598"/>
    </source>
</evidence>
<evidence type="ECO:0000256" key="1">
    <source>
        <dbReference type="ARBA" id="ARBA00006432"/>
    </source>
</evidence>
<evidence type="ECO:0000313" key="6">
    <source>
        <dbReference type="EMBL" id="PWH07565.1"/>
    </source>
</evidence>
<dbReference type="InterPro" id="IPR045851">
    <property type="entry name" value="AMP-bd_C_sf"/>
</dbReference>
<feature type="domain" description="AMP-binding enzyme C-terminal" evidence="5">
    <location>
        <begin position="288"/>
        <end position="361"/>
    </location>
</feature>
<dbReference type="InterPro" id="IPR042099">
    <property type="entry name" value="ANL_N_sf"/>
</dbReference>
<reference evidence="6 7" key="1">
    <citation type="submission" date="2018-05" db="EMBL/GenBank/DDBJ databases">
        <title>Brachybacterium sp. M1HQ-2T, whole genome shotgun sequence.</title>
        <authorList>
            <person name="Tuo L."/>
        </authorList>
    </citation>
    <scope>NUCLEOTIDE SEQUENCE [LARGE SCALE GENOMIC DNA]</scope>
    <source>
        <strain evidence="6 7">M1HQ-2</strain>
    </source>
</reference>
<proteinExistence type="inferred from homology"/>
<evidence type="ECO:0000259" key="4">
    <source>
        <dbReference type="Pfam" id="PF00501"/>
    </source>
</evidence>
<dbReference type="Pfam" id="PF13193">
    <property type="entry name" value="AMP-binding_C"/>
    <property type="match status" value="1"/>
</dbReference>
<keyword evidence="2 6" id="KW-0436">Ligase</keyword>
<evidence type="ECO:0000256" key="3">
    <source>
        <dbReference type="SAM" id="MobiDB-lite"/>
    </source>
</evidence>
<dbReference type="Proteomes" id="UP000245590">
    <property type="component" value="Unassembled WGS sequence"/>
</dbReference>
<feature type="region of interest" description="Disordered" evidence="3">
    <location>
        <begin position="119"/>
        <end position="154"/>
    </location>
</feature>
<dbReference type="RefSeq" id="WP_109274451.1">
    <property type="nucleotide sequence ID" value="NZ_QFKX01000001.1"/>
</dbReference>